<keyword evidence="7" id="KW-1185">Reference proteome</keyword>
<comment type="cofactor">
    <cofactor evidence="1">
        <name>Mg(2+)</name>
        <dbReference type="ChEBI" id="CHEBI:18420"/>
    </cofactor>
</comment>
<dbReference type="Pfam" id="PF00293">
    <property type="entry name" value="NUDIX"/>
    <property type="match status" value="1"/>
</dbReference>
<feature type="domain" description="Nudix hydrolase" evidence="5">
    <location>
        <begin position="54"/>
        <end position="187"/>
    </location>
</feature>
<organism evidence="6 7">
    <name type="scientific">Algicella marina</name>
    <dbReference type="NCBI Taxonomy" id="2683284"/>
    <lineage>
        <taxon>Bacteria</taxon>
        <taxon>Pseudomonadati</taxon>
        <taxon>Pseudomonadota</taxon>
        <taxon>Alphaproteobacteria</taxon>
        <taxon>Rhodobacterales</taxon>
        <taxon>Paracoccaceae</taxon>
        <taxon>Algicella</taxon>
    </lineage>
</organism>
<dbReference type="GO" id="GO:0005737">
    <property type="term" value="C:cytoplasm"/>
    <property type="evidence" value="ECO:0007669"/>
    <property type="project" value="TreeGrafter"/>
</dbReference>
<evidence type="ECO:0000313" key="6">
    <source>
        <dbReference type="EMBL" id="QHQ37124.1"/>
    </source>
</evidence>
<evidence type="ECO:0000313" key="7">
    <source>
        <dbReference type="Proteomes" id="UP000464495"/>
    </source>
</evidence>
<protein>
    <submittedName>
        <fullName evidence="6">NUDIX hydrolase</fullName>
    </submittedName>
</protein>
<keyword evidence="4" id="KW-0460">Magnesium</keyword>
<evidence type="ECO:0000256" key="4">
    <source>
        <dbReference type="ARBA" id="ARBA00022842"/>
    </source>
</evidence>
<dbReference type="EMBL" id="CP046620">
    <property type="protein sequence ID" value="QHQ37124.1"/>
    <property type="molecule type" value="Genomic_DNA"/>
</dbReference>
<keyword evidence="3 6" id="KW-0378">Hydrolase</keyword>
<dbReference type="GO" id="GO:0046872">
    <property type="term" value="F:metal ion binding"/>
    <property type="evidence" value="ECO:0007669"/>
    <property type="project" value="UniProtKB-KW"/>
</dbReference>
<dbReference type="RefSeq" id="WP_161863665.1">
    <property type="nucleotide sequence ID" value="NZ_CP046620.1"/>
</dbReference>
<dbReference type="Proteomes" id="UP000464495">
    <property type="component" value="Chromosome"/>
</dbReference>
<keyword evidence="2" id="KW-0479">Metal-binding</keyword>
<dbReference type="InterPro" id="IPR015797">
    <property type="entry name" value="NUDIX_hydrolase-like_dom_sf"/>
</dbReference>
<dbReference type="InterPro" id="IPR000086">
    <property type="entry name" value="NUDIX_hydrolase_dom"/>
</dbReference>
<reference evidence="6 7" key="1">
    <citation type="submission" date="2019-12" db="EMBL/GenBank/DDBJ databases">
        <title>Complete genome sequence of Algicella marina strain 9Alg 56(T) isolated from the red alga Tichocarpus crinitus.</title>
        <authorList>
            <person name="Kim S.-G."/>
            <person name="Nedashkovskaya O.I."/>
        </authorList>
    </citation>
    <scope>NUCLEOTIDE SEQUENCE [LARGE SCALE GENOMIC DNA]</scope>
    <source>
        <strain evidence="6 7">9Alg 56</strain>
    </source>
</reference>
<evidence type="ECO:0000256" key="2">
    <source>
        <dbReference type="ARBA" id="ARBA00022723"/>
    </source>
</evidence>
<evidence type="ECO:0000256" key="3">
    <source>
        <dbReference type="ARBA" id="ARBA00022801"/>
    </source>
</evidence>
<sequence>MLRRLYASAPLRPQVGTTNTANLALPPSLDIVMAMGKKHKVKDRRALKEGKYKRRRQQVCALCYRRSPKKGLQFLLVTSRRTRRWIAPKGWPMKRLTNAEAAAQEAREEAGVAGDISERSIGFFSYLKYLENGKSIRLTVQVFPMEVSTNLRSYPEKGQRRRNWVKPRKAAKLATPPELGKMIREFAAYLEDEAKDLSPDEAAQKIDGSL</sequence>
<dbReference type="AlphaFoldDB" id="A0A6P1T2G7"/>
<dbReference type="InterPro" id="IPR047198">
    <property type="entry name" value="DDP-like_NUDIX"/>
</dbReference>
<evidence type="ECO:0000259" key="5">
    <source>
        <dbReference type="PROSITE" id="PS51462"/>
    </source>
</evidence>
<evidence type="ECO:0000256" key="1">
    <source>
        <dbReference type="ARBA" id="ARBA00001946"/>
    </source>
</evidence>
<proteinExistence type="predicted"/>
<dbReference type="GO" id="GO:0016462">
    <property type="term" value="F:pyrophosphatase activity"/>
    <property type="evidence" value="ECO:0007669"/>
    <property type="project" value="InterPro"/>
</dbReference>
<gene>
    <name evidence="6" type="ORF">GO499_19020</name>
</gene>
<dbReference type="PANTHER" id="PTHR12629">
    <property type="entry name" value="DIPHOSPHOINOSITOL POLYPHOSPHATE PHOSPHOHYDROLASE"/>
    <property type="match status" value="1"/>
</dbReference>
<dbReference type="PROSITE" id="PS51462">
    <property type="entry name" value="NUDIX"/>
    <property type="match status" value="1"/>
</dbReference>
<accession>A0A6P1T2G7</accession>
<dbReference type="Gene3D" id="3.90.79.10">
    <property type="entry name" value="Nucleoside Triphosphate Pyrophosphohydrolase"/>
    <property type="match status" value="1"/>
</dbReference>
<dbReference type="SUPFAM" id="SSF55811">
    <property type="entry name" value="Nudix"/>
    <property type="match status" value="1"/>
</dbReference>
<dbReference type="KEGG" id="amaq:GO499_19020"/>
<name>A0A6P1T2G7_9RHOB</name>
<dbReference type="CDD" id="cd04666">
    <property type="entry name" value="NUDIX_DIPP2_like_Nudt4"/>
    <property type="match status" value="1"/>
</dbReference>
<dbReference type="PANTHER" id="PTHR12629:SF0">
    <property type="entry name" value="DIPHOSPHOINOSITOL-POLYPHOSPHATE DIPHOSPHATASE"/>
    <property type="match status" value="1"/>
</dbReference>